<keyword evidence="1" id="KW-0479">Metal-binding</keyword>
<dbReference type="InterPro" id="IPR001841">
    <property type="entry name" value="Znf_RING"/>
</dbReference>
<accession>A0A9P6QLB7</accession>
<name>A0A9P6QLB7_9FUNG</name>
<reference evidence="3" key="1">
    <citation type="journal article" date="2020" name="Fungal Divers.">
        <title>Resolving the Mortierellaceae phylogeny through synthesis of multi-gene phylogenetics and phylogenomics.</title>
        <authorList>
            <person name="Vandepol N."/>
            <person name="Liber J."/>
            <person name="Desiro A."/>
            <person name="Na H."/>
            <person name="Kennedy M."/>
            <person name="Barry K."/>
            <person name="Grigoriev I.V."/>
            <person name="Miller A.N."/>
            <person name="O'Donnell K."/>
            <person name="Stajich J.E."/>
            <person name="Bonito G."/>
        </authorList>
    </citation>
    <scope>NUCLEOTIDE SEQUENCE</scope>
    <source>
        <strain evidence="3">BC1065</strain>
    </source>
</reference>
<comment type="caution">
    <text evidence="3">The sequence shown here is derived from an EMBL/GenBank/DDBJ whole genome shotgun (WGS) entry which is preliminary data.</text>
</comment>
<dbReference type="OrthoDB" id="2401875at2759"/>
<dbReference type="EMBL" id="JAAAJB010000023">
    <property type="protein sequence ID" value="KAG0269499.1"/>
    <property type="molecule type" value="Genomic_DNA"/>
</dbReference>
<proteinExistence type="predicted"/>
<dbReference type="Gene3D" id="3.30.40.10">
    <property type="entry name" value="Zinc/RING finger domain, C3HC4 (zinc finger)"/>
    <property type="match status" value="1"/>
</dbReference>
<keyword evidence="1" id="KW-0863">Zinc-finger</keyword>
<keyword evidence="1" id="KW-0862">Zinc</keyword>
<dbReference type="Pfam" id="PF13920">
    <property type="entry name" value="zf-C3HC4_3"/>
    <property type="match status" value="1"/>
</dbReference>
<protein>
    <recommendedName>
        <fullName evidence="2">RING-type domain-containing protein</fullName>
    </recommendedName>
</protein>
<dbReference type="InterPro" id="IPR013083">
    <property type="entry name" value="Znf_RING/FYVE/PHD"/>
</dbReference>
<sequence length="588" mass="67148">MPPSTTMEDHYEYIPLLKSCGFIPTRGPQGPPHPPPMAPMIAADGERSHVMIYIPTHPDDLVHVPAGQAGFFHIVYAREDLPHSPPQEDPNYHWIHEPGRMLPFIGTRRLQRSSCLFLAAPNNTRVPEMYRRVSSMLNNKAVTKTRSFFRDIIEPAALEVWRRHQAHVGRSSMQAIPREDEHALPPECPICTRVNPVFKVFVPCGHRVCLQCEKTMDRAGTMTCPMCRRLRLVSTFETPGDLFKMTMGLHKHEYNPSCPPGGWDAEPMSVDSPFPPSASFCSEDEEDIQVIHRELRDRFHWETPLSFLQSMEESYNLEDPLVQYLSHFAESDRRLRMPLESNDLCLLDPPLSGLTLPPHRLYMALIHYCLDMLTLPRPLEFQRNRRHRHERLALNLVMLFLVPTDEYSPRGPERMHNLAAWLRHGQVIQARLRKVLYGCARANASSREMSVAASSSSSVPTPPRDLPGVIENRPIHRTFLYLGVERWVWITQSIEVLLTWIRLAAQAEHLQAPPYAYPLALGGDPSDPALSGPIERKRPIQDQLSLEYYPHRHRGFEAADMAVPEGESDHDCPSFLSFMSSTPMCQTL</sequence>
<organism evidence="3 4">
    <name type="scientific">Actinomortierella ambigua</name>
    <dbReference type="NCBI Taxonomy" id="1343610"/>
    <lineage>
        <taxon>Eukaryota</taxon>
        <taxon>Fungi</taxon>
        <taxon>Fungi incertae sedis</taxon>
        <taxon>Mucoromycota</taxon>
        <taxon>Mortierellomycotina</taxon>
        <taxon>Mortierellomycetes</taxon>
        <taxon>Mortierellales</taxon>
        <taxon>Mortierellaceae</taxon>
        <taxon>Actinomortierella</taxon>
    </lineage>
</organism>
<evidence type="ECO:0000259" key="2">
    <source>
        <dbReference type="PROSITE" id="PS50089"/>
    </source>
</evidence>
<dbReference type="AlphaFoldDB" id="A0A9P6QLB7"/>
<evidence type="ECO:0000313" key="3">
    <source>
        <dbReference type="EMBL" id="KAG0269499.1"/>
    </source>
</evidence>
<gene>
    <name evidence="3" type="ORF">DFQ27_003186</name>
</gene>
<evidence type="ECO:0000256" key="1">
    <source>
        <dbReference type="PROSITE-ProRule" id="PRU00175"/>
    </source>
</evidence>
<dbReference type="GO" id="GO:0008270">
    <property type="term" value="F:zinc ion binding"/>
    <property type="evidence" value="ECO:0007669"/>
    <property type="project" value="UniProtKB-KW"/>
</dbReference>
<dbReference type="SUPFAM" id="SSF57850">
    <property type="entry name" value="RING/U-box"/>
    <property type="match status" value="1"/>
</dbReference>
<dbReference type="CDD" id="cd16449">
    <property type="entry name" value="RING-HC"/>
    <property type="match status" value="1"/>
</dbReference>
<dbReference type="Proteomes" id="UP000807716">
    <property type="component" value="Unassembled WGS sequence"/>
</dbReference>
<feature type="domain" description="RING-type" evidence="2">
    <location>
        <begin position="188"/>
        <end position="228"/>
    </location>
</feature>
<evidence type="ECO:0000313" key="4">
    <source>
        <dbReference type="Proteomes" id="UP000807716"/>
    </source>
</evidence>
<keyword evidence="4" id="KW-1185">Reference proteome</keyword>
<dbReference type="PROSITE" id="PS50089">
    <property type="entry name" value="ZF_RING_2"/>
    <property type="match status" value="1"/>
</dbReference>